<protein>
    <submittedName>
        <fullName evidence="1">Uncharacterized protein</fullName>
    </submittedName>
</protein>
<keyword evidence="2" id="KW-1185">Reference proteome</keyword>
<evidence type="ECO:0000313" key="2">
    <source>
        <dbReference type="Proteomes" id="UP000735302"/>
    </source>
</evidence>
<organism evidence="1 2">
    <name type="scientific">Plakobranchus ocellatus</name>
    <dbReference type="NCBI Taxonomy" id="259542"/>
    <lineage>
        <taxon>Eukaryota</taxon>
        <taxon>Metazoa</taxon>
        <taxon>Spiralia</taxon>
        <taxon>Lophotrochozoa</taxon>
        <taxon>Mollusca</taxon>
        <taxon>Gastropoda</taxon>
        <taxon>Heterobranchia</taxon>
        <taxon>Euthyneura</taxon>
        <taxon>Panpulmonata</taxon>
        <taxon>Sacoglossa</taxon>
        <taxon>Placobranchoidea</taxon>
        <taxon>Plakobranchidae</taxon>
        <taxon>Plakobranchus</taxon>
    </lineage>
</organism>
<dbReference type="Proteomes" id="UP000735302">
    <property type="component" value="Unassembled WGS sequence"/>
</dbReference>
<name>A0AAV4C2W6_9GAST</name>
<evidence type="ECO:0000313" key="1">
    <source>
        <dbReference type="EMBL" id="GFO25464.1"/>
    </source>
</evidence>
<gene>
    <name evidence="1" type="ORF">PoB_005196900</name>
</gene>
<sequence length="60" mass="6921">MNQRPKLQRSSQVYRHLALCEPFDSLFAFDDYDARPELCSVRPNLLLQSHIAAPSSTETR</sequence>
<dbReference type="AlphaFoldDB" id="A0AAV4C2W6"/>
<reference evidence="1 2" key="1">
    <citation type="journal article" date="2021" name="Elife">
        <title>Chloroplast acquisition without the gene transfer in kleptoplastic sea slugs, Plakobranchus ocellatus.</title>
        <authorList>
            <person name="Maeda T."/>
            <person name="Takahashi S."/>
            <person name="Yoshida T."/>
            <person name="Shimamura S."/>
            <person name="Takaki Y."/>
            <person name="Nagai Y."/>
            <person name="Toyoda A."/>
            <person name="Suzuki Y."/>
            <person name="Arimoto A."/>
            <person name="Ishii H."/>
            <person name="Satoh N."/>
            <person name="Nishiyama T."/>
            <person name="Hasebe M."/>
            <person name="Maruyama T."/>
            <person name="Minagawa J."/>
            <person name="Obokata J."/>
            <person name="Shigenobu S."/>
        </authorList>
    </citation>
    <scope>NUCLEOTIDE SEQUENCE [LARGE SCALE GENOMIC DNA]</scope>
</reference>
<accession>A0AAV4C2W6</accession>
<comment type="caution">
    <text evidence="1">The sequence shown here is derived from an EMBL/GenBank/DDBJ whole genome shotgun (WGS) entry which is preliminary data.</text>
</comment>
<proteinExistence type="predicted"/>
<dbReference type="EMBL" id="BLXT01005750">
    <property type="protein sequence ID" value="GFO25464.1"/>
    <property type="molecule type" value="Genomic_DNA"/>
</dbReference>